<organism evidence="1 2">
    <name type="scientific">Dorcoceras hygrometricum</name>
    <dbReference type="NCBI Taxonomy" id="472368"/>
    <lineage>
        <taxon>Eukaryota</taxon>
        <taxon>Viridiplantae</taxon>
        <taxon>Streptophyta</taxon>
        <taxon>Embryophyta</taxon>
        <taxon>Tracheophyta</taxon>
        <taxon>Spermatophyta</taxon>
        <taxon>Magnoliopsida</taxon>
        <taxon>eudicotyledons</taxon>
        <taxon>Gunneridae</taxon>
        <taxon>Pentapetalae</taxon>
        <taxon>asterids</taxon>
        <taxon>lamiids</taxon>
        <taxon>Lamiales</taxon>
        <taxon>Gesneriaceae</taxon>
        <taxon>Didymocarpoideae</taxon>
        <taxon>Trichosporeae</taxon>
        <taxon>Loxocarpinae</taxon>
        <taxon>Dorcoceras</taxon>
    </lineage>
</organism>
<name>A0A2Z7AKE9_9LAMI</name>
<reference evidence="1 2" key="1">
    <citation type="journal article" date="2015" name="Proc. Natl. Acad. Sci. U.S.A.">
        <title>The resurrection genome of Boea hygrometrica: A blueprint for survival of dehydration.</title>
        <authorList>
            <person name="Xiao L."/>
            <person name="Yang G."/>
            <person name="Zhang L."/>
            <person name="Yang X."/>
            <person name="Zhao S."/>
            <person name="Ji Z."/>
            <person name="Zhou Q."/>
            <person name="Hu M."/>
            <person name="Wang Y."/>
            <person name="Chen M."/>
            <person name="Xu Y."/>
            <person name="Jin H."/>
            <person name="Xiao X."/>
            <person name="Hu G."/>
            <person name="Bao F."/>
            <person name="Hu Y."/>
            <person name="Wan P."/>
            <person name="Li L."/>
            <person name="Deng X."/>
            <person name="Kuang T."/>
            <person name="Xiang C."/>
            <person name="Zhu J.K."/>
            <person name="Oliver M.J."/>
            <person name="He Y."/>
        </authorList>
    </citation>
    <scope>NUCLEOTIDE SEQUENCE [LARGE SCALE GENOMIC DNA]</scope>
    <source>
        <strain evidence="2">cv. XS01</strain>
    </source>
</reference>
<evidence type="ECO:0000313" key="2">
    <source>
        <dbReference type="Proteomes" id="UP000250235"/>
    </source>
</evidence>
<dbReference type="Proteomes" id="UP000250235">
    <property type="component" value="Unassembled WGS sequence"/>
</dbReference>
<dbReference type="EMBL" id="KV014396">
    <property type="protein sequence ID" value="KZV22305.1"/>
    <property type="molecule type" value="Genomic_DNA"/>
</dbReference>
<sequence length="202" mass="22206">MRSFRPCQNPSDLLVQIDGEILIPVVDLIRRIYRRLQFKSQFPCDSGWSQVPRRQQELKTNKKIFGTAGAAARGGLSGAWSATPCALAAHGGRPWPAASRKSLLGGAQSVRHAWCTVAAGDASHVARRCRAWRGSVRPCAARYVGGGRRRPANLRQRCDCCFSSRLSSGLSRAAHEVFGPIFDIGLILIDFEIFEILGLKLF</sequence>
<keyword evidence="2" id="KW-1185">Reference proteome</keyword>
<gene>
    <name evidence="1" type="ORF">F511_17907</name>
</gene>
<dbReference type="AlphaFoldDB" id="A0A2Z7AKE9"/>
<accession>A0A2Z7AKE9</accession>
<proteinExistence type="predicted"/>
<protein>
    <submittedName>
        <fullName evidence="1">Uncharacterized protein</fullName>
    </submittedName>
</protein>
<evidence type="ECO:0000313" key="1">
    <source>
        <dbReference type="EMBL" id="KZV22305.1"/>
    </source>
</evidence>